<dbReference type="AlphaFoldDB" id="A0A9X2BPS3"/>
<dbReference type="EMBL" id="JALNUB010000017">
    <property type="protein sequence ID" value="MCK8143318.1"/>
    <property type="molecule type" value="Genomic_DNA"/>
</dbReference>
<evidence type="ECO:0000256" key="1">
    <source>
        <dbReference type="SAM" id="Phobius"/>
    </source>
</evidence>
<reference evidence="3" key="1">
    <citation type="submission" date="2022-04" db="EMBL/GenBank/DDBJ databases">
        <title>Flavobacterium pygoscelis sp. nov. isolated from Chinstrap chick (Pygoscelis antarcticus).</title>
        <authorList>
            <person name="Irgang R."/>
            <person name="Poblete-Morales M."/>
            <person name="Avendano-Herrera R."/>
        </authorList>
    </citation>
    <scope>NUCLEOTIDE SEQUENCE</scope>
    <source>
        <strain evidence="3">I-SCBP12n</strain>
    </source>
</reference>
<evidence type="ECO:0000313" key="4">
    <source>
        <dbReference type="Proteomes" id="UP001139260"/>
    </source>
</evidence>
<comment type="caution">
    <text evidence="3">The sequence shown here is derived from an EMBL/GenBank/DDBJ whole genome shotgun (WGS) entry which is preliminary data.</text>
</comment>
<feature type="transmembrane region" description="Helical" evidence="1">
    <location>
        <begin position="172"/>
        <end position="196"/>
    </location>
</feature>
<keyword evidence="1" id="KW-0812">Transmembrane</keyword>
<accession>A0A9X2BPS3</accession>
<gene>
    <name evidence="2" type="ORF">MW871_15615</name>
    <name evidence="3" type="ORF">MW871_15925</name>
</gene>
<protein>
    <submittedName>
        <fullName evidence="3">Uncharacterized protein</fullName>
    </submittedName>
</protein>
<dbReference type="EMBL" id="JALNUB010000022">
    <property type="protein sequence ID" value="MCK8143380.1"/>
    <property type="molecule type" value="Genomic_DNA"/>
</dbReference>
<keyword evidence="4" id="KW-1185">Reference proteome</keyword>
<dbReference type="RefSeq" id="WP_248429333.1">
    <property type="nucleotide sequence ID" value="NZ_JALNUB010000017.1"/>
</dbReference>
<feature type="transmembrane region" description="Helical" evidence="1">
    <location>
        <begin position="21"/>
        <end position="40"/>
    </location>
</feature>
<proteinExistence type="predicted"/>
<dbReference type="Proteomes" id="UP001139260">
    <property type="component" value="Unassembled WGS sequence"/>
</dbReference>
<keyword evidence="1" id="KW-0472">Membrane</keyword>
<organism evidence="3 4">
    <name type="scientific">Flavobacterium pygoscelis</name>
    <dbReference type="NCBI Taxonomy" id="2893176"/>
    <lineage>
        <taxon>Bacteria</taxon>
        <taxon>Pseudomonadati</taxon>
        <taxon>Bacteroidota</taxon>
        <taxon>Flavobacteriia</taxon>
        <taxon>Flavobacteriales</taxon>
        <taxon>Flavobacteriaceae</taxon>
        <taxon>Flavobacterium</taxon>
    </lineage>
</organism>
<evidence type="ECO:0000313" key="3">
    <source>
        <dbReference type="EMBL" id="MCK8143380.1"/>
    </source>
</evidence>
<name>A0A9X2BPS3_9FLAO</name>
<feature type="transmembrane region" description="Helical" evidence="1">
    <location>
        <begin position="136"/>
        <end position="160"/>
    </location>
</feature>
<sequence>MIEEIKNIVELFLDKSKHWTLRAGVFISIIGVLFILDFSLDLSYNYYVNSKLENLEKIQILKKDYSKDTLKLKKILFLENKIINKKHYSEFIFPDLSLPSFDFSYLTKSTPKINDKKPTKTIIVKSTIKKVNLRSYYWMLFSSNFLLVIVFVVMLFMPLYGKEQRTLKSISGWFAGLVSLSVMMFIITWVAFKIPLIGNNPIYNYILNAVIHIIFLIIVAKNNNNK</sequence>
<feature type="transmembrane region" description="Helical" evidence="1">
    <location>
        <begin position="202"/>
        <end position="220"/>
    </location>
</feature>
<keyword evidence="1" id="KW-1133">Transmembrane helix</keyword>
<evidence type="ECO:0000313" key="2">
    <source>
        <dbReference type="EMBL" id="MCK8143318.1"/>
    </source>
</evidence>